<protein>
    <submittedName>
        <fullName evidence="1">Uncharacterized protein</fullName>
    </submittedName>
</protein>
<reference evidence="1 2" key="1">
    <citation type="submission" date="2018-06" db="EMBL/GenBank/DDBJ databases">
        <title>Comparative genomics reveals the genomic features of Rhizophagus irregularis, R. cerebriforme, R. diaphanum and Gigaspora rosea, and their symbiotic lifestyle signature.</title>
        <authorList>
            <person name="Morin E."/>
            <person name="San Clemente H."/>
            <person name="Chen E.C.H."/>
            <person name="De La Providencia I."/>
            <person name="Hainaut M."/>
            <person name="Kuo A."/>
            <person name="Kohler A."/>
            <person name="Murat C."/>
            <person name="Tang N."/>
            <person name="Roy S."/>
            <person name="Loubradou J."/>
            <person name="Henrissat B."/>
            <person name="Grigoriev I.V."/>
            <person name="Corradi N."/>
            <person name="Roux C."/>
            <person name="Martin F.M."/>
        </authorList>
    </citation>
    <scope>NUCLEOTIDE SEQUENCE [LARGE SCALE GENOMIC DNA]</scope>
    <source>
        <strain evidence="1 2">DAOM 194757</strain>
    </source>
</reference>
<organism evidence="1 2">
    <name type="scientific">Gigaspora rosea</name>
    <dbReference type="NCBI Taxonomy" id="44941"/>
    <lineage>
        <taxon>Eukaryota</taxon>
        <taxon>Fungi</taxon>
        <taxon>Fungi incertae sedis</taxon>
        <taxon>Mucoromycota</taxon>
        <taxon>Glomeromycotina</taxon>
        <taxon>Glomeromycetes</taxon>
        <taxon>Diversisporales</taxon>
        <taxon>Gigasporaceae</taxon>
        <taxon>Gigaspora</taxon>
    </lineage>
</organism>
<proteinExistence type="predicted"/>
<name>A0A397VBG3_9GLOM</name>
<gene>
    <name evidence="1" type="ORF">C2G38_2085131</name>
</gene>
<dbReference type="AlphaFoldDB" id="A0A397VBG3"/>
<dbReference type="Proteomes" id="UP000266673">
    <property type="component" value="Unassembled WGS sequence"/>
</dbReference>
<evidence type="ECO:0000313" key="2">
    <source>
        <dbReference type="Proteomes" id="UP000266673"/>
    </source>
</evidence>
<dbReference type="EMBL" id="QKWP01000526">
    <property type="protein sequence ID" value="RIB18647.1"/>
    <property type="molecule type" value="Genomic_DNA"/>
</dbReference>
<evidence type="ECO:0000313" key="1">
    <source>
        <dbReference type="EMBL" id="RIB18647.1"/>
    </source>
</evidence>
<comment type="caution">
    <text evidence="1">The sequence shown here is derived from an EMBL/GenBank/DDBJ whole genome shotgun (WGS) entry which is preliminary data.</text>
</comment>
<keyword evidence="2" id="KW-1185">Reference proteome</keyword>
<accession>A0A397VBG3</accession>
<sequence>MATICIYVYTYITEYHVSYKCIILKIRPIKNISALKNTVSVHMNIPNQQYIDSHLDGII</sequence>
<feature type="non-terminal residue" evidence="1">
    <location>
        <position position="59"/>
    </location>
</feature>